<keyword evidence="2" id="KW-1185">Reference proteome</keyword>
<evidence type="ECO:0000313" key="2">
    <source>
        <dbReference type="Proteomes" id="UP000606499"/>
    </source>
</evidence>
<comment type="caution">
    <text evidence="1">The sequence shown here is derived from an EMBL/GenBank/DDBJ whole genome shotgun (WGS) entry which is preliminary data.</text>
</comment>
<protein>
    <submittedName>
        <fullName evidence="1">Uncharacterized protein</fullName>
    </submittedName>
</protein>
<dbReference type="EMBL" id="JACOPL010000031">
    <property type="protein sequence ID" value="MBC5726805.1"/>
    <property type="molecule type" value="Genomic_DNA"/>
</dbReference>
<proteinExistence type="predicted"/>
<reference evidence="1" key="1">
    <citation type="submission" date="2020-08" db="EMBL/GenBank/DDBJ databases">
        <title>Genome public.</title>
        <authorList>
            <person name="Liu C."/>
            <person name="Sun Q."/>
        </authorList>
    </citation>
    <scope>NUCLEOTIDE SEQUENCE</scope>
    <source>
        <strain evidence="1">NSJ-28</strain>
    </source>
</reference>
<dbReference type="RefSeq" id="WP_186950498.1">
    <property type="nucleotide sequence ID" value="NZ_JACOPL010000031.1"/>
</dbReference>
<organism evidence="1 2">
    <name type="scientific">Agathobaculum faecis</name>
    <dbReference type="NCBI Taxonomy" id="2763013"/>
    <lineage>
        <taxon>Bacteria</taxon>
        <taxon>Bacillati</taxon>
        <taxon>Bacillota</taxon>
        <taxon>Clostridia</taxon>
        <taxon>Eubacteriales</taxon>
        <taxon>Butyricicoccaceae</taxon>
        <taxon>Agathobaculum</taxon>
    </lineage>
</organism>
<name>A0A923LZA3_9FIRM</name>
<sequence length="59" mass="6240">MKIETLTEKITNGKFSAVVDYASDIVSVDIGDGSEPFAISFCAVDGLADFLGIVKERVG</sequence>
<evidence type="ECO:0000313" key="1">
    <source>
        <dbReference type="EMBL" id="MBC5726805.1"/>
    </source>
</evidence>
<dbReference type="AlphaFoldDB" id="A0A923LZA3"/>
<gene>
    <name evidence="1" type="ORF">H8S45_15280</name>
</gene>
<accession>A0A923LZA3</accession>
<dbReference type="Proteomes" id="UP000606499">
    <property type="component" value="Unassembled WGS sequence"/>
</dbReference>